<evidence type="ECO:0000256" key="2">
    <source>
        <dbReference type="ARBA" id="ARBA00022603"/>
    </source>
</evidence>
<reference evidence="6 7" key="1">
    <citation type="submission" date="2011-08" db="EMBL/GenBank/DDBJ databases">
        <title>The genome of the obligate endobacterium of an arbuscular mycorrhizal fungus reveals an interphylum network of nutritional interactions.</title>
        <authorList>
            <person name="Ghignone S."/>
            <person name="Salvioli A."/>
            <person name="Anca I."/>
            <person name="Lumini E."/>
            <person name="Ortu G."/>
            <person name="Petiti L."/>
            <person name="Cruveiller S."/>
            <person name="Bianciotto V."/>
            <person name="Piffanelli P."/>
            <person name="Lanfranco L."/>
            <person name="Bonfante P."/>
        </authorList>
    </citation>
    <scope>NUCLEOTIDE SEQUENCE [LARGE SCALE GENOMIC DNA]</scope>
    <source>
        <strain evidence="6 7">BEG34</strain>
    </source>
</reference>
<dbReference type="EMBL" id="CAFB01000038">
    <property type="protein sequence ID" value="CCD29233.1"/>
    <property type="molecule type" value="Genomic_DNA"/>
</dbReference>
<evidence type="ECO:0000313" key="7">
    <source>
        <dbReference type="Proteomes" id="UP000054051"/>
    </source>
</evidence>
<name>G2J8Y6_9BURK</name>
<dbReference type="AlphaFoldDB" id="G2J8Y6"/>
<dbReference type="PROSITE" id="PS00092">
    <property type="entry name" value="N6_MTASE"/>
    <property type="match status" value="1"/>
</dbReference>
<keyword evidence="2 6" id="KW-0489">Methyltransferase</keyword>
<dbReference type="OrthoDB" id="9816043at2"/>
<evidence type="ECO:0000256" key="1">
    <source>
        <dbReference type="ARBA" id="ARBA00006594"/>
    </source>
</evidence>
<dbReference type="Proteomes" id="UP000054051">
    <property type="component" value="Unassembled WGS sequence"/>
</dbReference>
<dbReference type="GO" id="GO:0008170">
    <property type="term" value="F:N-methyltransferase activity"/>
    <property type="evidence" value="ECO:0007669"/>
    <property type="project" value="InterPro"/>
</dbReference>
<proteinExistence type="inferred from homology"/>
<gene>
    <name evidence="6" type="primary">yhdJ</name>
    <name evidence="6" type="ORF">CAGGBEG34_210101</name>
</gene>
<evidence type="ECO:0000256" key="4">
    <source>
        <dbReference type="RuleBase" id="RU362026"/>
    </source>
</evidence>
<evidence type="ECO:0000256" key="3">
    <source>
        <dbReference type="ARBA" id="ARBA00022679"/>
    </source>
</evidence>
<dbReference type="InterPro" id="IPR002941">
    <property type="entry name" value="DNA_methylase_N4/N6"/>
</dbReference>
<dbReference type="SUPFAM" id="SSF53335">
    <property type="entry name" value="S-adenosyl-L-methionine-dependent methyltransferases"/>
    <property type="match status" value="1"/>
</dbReference>
<evidence type="ECO:0000259" key="5">
    <source>
        <dbReference type="Pfam" id="PF01555"/>
    </source>
</evidence>
<dbReference type="NCBIfam" id="NF008572">
    <property type="entry name" value="PRK11524.1"/>
    <property type="match status" value="1"/>
</dbReference>
<accession>G2J8Y6</accession>
<dbReference type="InterPro" id="IPR002052">
    <property type="entry name" value="DNA_methylase_N6_adenine_CS"/>
</dbReference>
<organism evidence="6 7">
    <name type="scientific">Candidatus Glomeribacter gigasporarum BEG34</name>
    <dbReference type="NCBI Taxonomy" id="1070319"/>
    <lineage>
        <taxon>Bacteria</taxon>
        <taxon>Pseudomonadati</taxon>
        <taxon>Pseudomonadota</taxon>
        <taxon>Betaproteobacteria</taxon>
        <taxon>Burkholderiales</taxon>
        <taxon>Burkholderiaceae</taxon>
        <taxon>Candidatus Glomeribacter</taxon>
    </lineage>
</organism>
<keyword evidence="7" id="KW-1185">Reference proteome</keyword>
<dbReference type="RefSeq" id="WP_006682463.1">
    <property type="nucleotide sequence ID" value="NZ_CAFB01000038.1"/>
</dbReference>
<comment type="similarity">
    <text evidence="1 4">Belongs to the N(4)/N(6)-methyltransferase family.</text>
</comment>
<dbReference type="EC" id="2.1.1.-" evidence="4"/>
<evidence type="ECO:0000313" key="6">
    <source>
        <dbReference type="EMBL" id="CCD29233.1"/>
    </source>
</evidence>
<dbReference type="InterPro" id="IPR029063">
    <property type="entry name" value="SAM-dependent_MTases_sf"/>
</dbReference>
<dbReference type="eggNOG" id="COG2189">
    <property type="taxonomic scope" value="Bacteria"/>
</dbReference>
<protein>
    <recommendedName>
        <fullName evidence="4">Methyltransferase</fullName>
        <ecNumber evidence="4">2.1.1.-</ecNumber>
    </recommendedName>
</protein>
<dbReference type="PRINTS" id="PR00508">
    <property type="entry name" value="S21N4MTFRASE"/>
</dbReference>
<comment type="caution">
    <text evidence="6">The sequence shown here is derived from an EMBL/GenBank/DDBJ whole genome shotgun (WGS) entry which is preliminary data.</text>
</comment>
<dbReference type="Pfam" id="PF01555">
    <property type="entry name" value="N6_N4_Mtase"/>
    <property type="match status" value="1"/>
</dbReference>
<dbReference type="GO" id="GO:0003677">
    <property type="term" value="F:DNA binding"/>
    <property type="evidence" value="ECO:0007669"/>
    <property type="project" value="InterPro"/>
</dbReference>
<sequence>MKCSFDKYTKGDTTIFHGDCLEVLPSLPDNSIDLVFADPPYNIGKKFGRFKDSWPSEKDYTEWCFQWLEICIQKLKSSGSLYVMASTQAMPYLDLWLRNRLTILSRIVWHYDSSGVQARTYFGSLYEPILFCVKNPKSYTFNATEIEVETRTGAVRKLIDYRKEVPTPYKSTKTPGNIWYIPRVRYRMPEYEQHPSQKPEALLKRIIKASTNVGDCILDPFGGVFTTCAVAQQLSRRSIGIELQLDYIKIGLRRLGIASHFQGEKLRAMDKIFVRRNDKNIADRIREEKQSGLFNAQI</sequence>
<keyword evidence="3 6" id="KW-0808">Transferase</keyword>
<dbReference type="GO" id="GO:0032259">
    <property type="term" value="P:methylation"/>
    <property type="evidence" value="ECO:0007669"/>
    <property type="project" value="UniProtKB-KW"/>
</dbReference>
<dbReference type="STRING" id="1070319.CAGGBEG34_210101"/>
<dbReference type="Gene3D" id="3.40.50.150">
    <property type="entry name" value="Vaccinia Virus protein VP39"/>
    <property type="match status" value="1"/>
</dbReference>
<feature type="domain" description="DNA methylase N-4/N-6" evidence="5">
    <location>
        <begin position="32"/>
        <end position="250"/>
    </location>
</feature>
<dbReference type="InterPro" id="IPR001091">
    <property type="entry name" value="RM_Methyltransferase"/>
</dbReference>